<name>A0ABD3PIB5_9STRA</name>
<dbReference type="AlphaFoldDB" id="A0ABD3PIB5"/>
<gene>
    <name evidence="2" type="ORF">HJC23_011795</name>
</gene>
<keyword evidence="3" id="KW-1185">Reference proteome</keyword>
<reference evidence="2 3" key="1">
    <citation type="journal article" date="2020" name="G3 (Bethesda)">
        <title>Improved Reference Genome for Cyclotella cryptica CCMP332, a Model for Cell Wall Morphogenesis, Salinity Adaptation, and Lipid Production in Diatoms (Bacillariophyta).</title>
        <authorList>
            <person name="Roberts W.R."/>
            <person name="Downey K.M."/>
            <person name="Ruck E.C."/>
            <person name="Traller J.C."/>
            <person name="Alverson A.J."/>
        </authorList>
    </citation>
    <scope>NUCLEOTIDE SEQUENCE [LARGE SCALE GENOMIC DNA]</scope>
    <source>
        <strain evidence="2 3">CCMP332</strain>
    </source>
</reference>
<organism evidence="2 3">
    <name type="scientific">Cyclotella cryptica</name>
    <dbReference type="NCBI Taxonomy" id="29204"/>
    <lineage>
        <taxon>Eukaryota</taxon>
        <taxon>Sar</taxon>
        <taxon>Stramenopiles</taxon>
        <taxon>Ochrophyta</taxon>
        <taxon>Bacillariophyta</taxon>
        <taxon>Coscinodiscophyceae</taxon>
        <taxon>Thalassiosirophycidae</taxon>
        <taxon>Stephanodiscales</taxon>
        <taxon>Stephanodiscaceae</taxon>
        <taxon>Cyclotella</taxon>
    </lineage>
</organism>
<accession>A0ABD3PIB5</accession>
<evidence type="ECO:0000313" key="3">
    <source>
        <dbReference type="Proteomes" id="UP001516023"/>
    </source>
</evidence>
<sequence>MNTAMLTSTLRPTARTLLRLTQRPLSTAPSQTEPSWLSSVKRISETDVFPNEYPGQNYMFNWCLNADGVTPLKKSAFRITKPLDLKVAGLELPKSSPLRVDASSERAKMPEAGSDDLPFDTFDESTQRIKDSLSLADSLFCPEGHVPGKRTGVRVITNVKALAPDLMAYLERAPRRDPESQSITCYVYGGGEEFSGYAIEEVEETKEDGSLVAVSVATVVVSGKSPKLERVVAGIELSLEGLEADAAERAEKKAAEQE</sequence>
<proteinExistence type="predicted"/>
<dbReference type="Proteomes" id="UP001516023">
    <property type="component" value="Unassembled WGS sequence"/>
</dbReference>
<protein>
    <submittedName>
        <fullName evidence="2">Uncharacterized protein</fullName>
    </submittedName>
</protein>
<feature type="region of interest" description="Disordered" evidence="1">
    <location>
        <begin position="99"/>
        <end position="120"/>
    </location>
</feature>
<evidence type="ECO:0000256" key="1">
    <source>
        <dbReference type="SAM" id="MobiDB-lite"/>
    </source>
</evidence>
<comment type="caution">
    <text evidence="2">The sequence shown here is derived from an EMBL/GenBank/DDBJ whole genome shotgun (WGS) entry which is preliminary data.</text>
</comment>
<dbReference type="EMBL" id="JABMIG020000171">
    <property type="protein sequence ID" value="KAL3787647.1"/>
    <property type="molecule type" value="Genomic_DNA"/>
</dbReference>
<evidence type="ECO:0000313" key="2">
    <source>
        <dbReference type="EMBL" id="KAL3787647.1"/>
    </source>
</evidence>